<dbReference type="InterPro" id="IPR039425">
    <property type="entry name" value="RNA_pol_sigma-70-like"/>
</dbReference>
<protein>
    <submittedName>
        <fullName evidence="7">RNA polymerase sigma-70 factor</fullName>
    </submittedName>
</protein>
<evidence type="ECO:0000313" key="7">
    <source>
        <dbReference type="EMBL" id="PVH26451.1"/>
    </source>
</evidence>
<dbReference type="OrthoDB" id="1100095at2"/>
<dbReference type="RefSeq" id="WP_116774316.1">
    <property type="nucleotide sequence ID" value="NZ_QDKG01000001.1"/>
</dbReference>
<name>A0A2T8HLY7_9SPHI</name>
<dbReference type="PANTHER" id="PTHR43133">
    <property type="entry name" value="RNA POLYMERASE ECF-TYPE SIGMA FACTO"/>
    <property type="match status" value="1"/>
</dbReference>
<dbReference type="GO" id="GO:0006352">
    <property type="term" value="P:DNA-templated transcription initiation"/>
    <property type="evidence" value="ECO:0007669"/>
    <property type="project" value="InterPro"/>
</dbReference>
<evidence type="ECO:0000256" key="2">
    <source>
        <dbReference type="ARBA" id="ARBA00023015"/>
    </source>
</evidence>
<proteinExistence type="inferred from homology"/>
<dbReference type="GO" id="GO:0016987">
    <property type="term" value="F:sigma factor activity"/>
    <property type="evidence" value="ECO:0007669"/>
    <property type="project" value="UniProtKB-KW"/>
</dbReference>
<keyword evidence="5" id="KW-1133">Transmembrane helix</keyword>
<dbReference type="SUPFAM" id="SSF88946">
    <property type="entry name" value="Sigma2 domain of RNA polymerase sigma factors"/>
    <property type="match status" value="1"/>
</dbReference>
<keyword evidence="8" id="KW-1185">Reference proteome</keyword>
<dbReference type="Gene3D" id="1.10.1740.10">
    <property type="match status" value="1"/>
</dbReference>
<dbReference type="InterPro" id="IPR013324">
    <property type="entry name" value="RNA_pol_sigma_r3/r4-like"/>
</dbReference>
<dbReference type="Proteomes" id="UP000245627">
    <property type="component" value="Unassembled WGS sequence"/>
</dbReference>
<keyword evidence="3" id="KW-0731">Sigma factor</keyword>
<feature type="transmembrane region" description="Helical" evidence="5">
    <location>
        <begin position="177"/>
        <end position="198"/>
    </location>
</feature>
<dbReference type="InterPro" id="IPR014284">
    <property type="entry name" value="RNA_pol_sigma-70_dom"/>
</dbReference>
<dbReference type="EMBL" id="QDKG01000001">
    <property type="protein sequence ID" value="PVH26451.1"/>
    <property type="molecule type" value="Genomic_DNA"/>
</dbReference>
<dbReference type="SUPFAM" id="SSF88659">
    <property type="entry name" value="Sigma3 and sigma4 domains of RNA polymerase sigma factors"/>
    <property type="match status" value="1"/>
</dbReference>
<evidence type="ECO:0000256" key="5">
    <source>
        <dbReference type="SAM" id="Phobius"/>
    </source>
</evidence>
<dbReference type="GO" id="GO:0003677">
    <property type="term" value="F:DNA binding"/>
    <property type="evidence" value="ECO:0007669"/>
    <property type="project" value="InterPro"/>
</dbReference>
<evidence type="ECO:0000259" key="6">
    <source>
        <dbReference type="Pfam" id="PF08281"/>
    </source>
</evidence>
<dbReference type="AlphaFoldDB" id="A0A2T8HLY7"/>
<dbReference type="InterPro" id="IPR013249">
    <property type="entry name" value="RNA_pol_sigma70_r4_t2"/>
</dbReference>
<keyword evidence="4" id="KW-0804">Transcription</keyword>
<gene>
    <name evidence="7" type="ORF">DC487_02195</name>
</gene>
<comment type="caution">
    <text evidence="7">The sequence shown here is derived from an EMBL/GenBank/DDBJ whole genome shotgun (WGS) entry which is preliminary data.</text>
</comment>
<organism evidence="7 8">
    <name type="scientific">Sphingobacterium corticibacter</name>
    <dbReference type="NCBI Taxonomy" id="2171749"/>
    <lineage>
        <taxon>Bacteria</taxon>
        <taxon>Pseudomonadati</taxon>
        <taxon>Bacteroidota</taxon>
        <taxon>Sphingobacteriia</taxon>
        <taxon>Sphingobacteriales</taxon>
        <taxon>Sphingobacteriaceae</taxon>
        <taxon>Sphingobacterium</taxon>
    </lineage>
</organism>
<dbReference type="PANTHER" id="PTHR43133:SF46">
    <property type="entry name" value="RNA POLYMERASE SIGMA-70 FACTOR ECF SUBFAMILY"/>
    <property type="match status" value="1"/>
</dbReference>
<keyword evidence="5" id="KW-0812">Transmembrane</keyword>
<evidence type="ECO:0000256" key="1">
    <source>
        <dbReference type="ARBA" id="ARBA00010641"/>
    </source>
</evidence>
<dbReference type="NCBIfam" id="TIGR02937">
    <property type="entry name" value="sigma70-ECF"/>
    <property type="match status" value="1"/>
</dbReference>
<feature type="domain" description="RNA polymerase sigma factor 70 region 4 type 2" evidence="6">
    <location>
        <begin position="124"/>
        <end position="175"/>
    </location>
</feature>
<keyword evidence="2" id="KW-0805">Transcription regulation</keyword>
<evidence type="ECO:0000256" key="3">
    <source>
        <dbReference type="ARBA" id="ARBA00023082"/>
    </source>
</evidence>
<dbReference type="Gene3D" id="1.10.10.10">
    <property type="entry name" value="Winged helix-like DNA-binding domain superfamily/Winged helix DNA-binding domain"/>
    <property type="match status" value="1"/>
</dbReference>
<keyword evidence="5" id="KW-0472">Membrane</keyword>
<evidence type="ECO:0000256" key="4">
    <source>
        <dbReference type="ARBA" id="ARBA00023163"/>
    </source>
</evidence>
<accession>A0A2T8HLY7</accession>
<comment type="similarity">
    <text evidence="1">Belongs to the sigma-70 factor family. ECF subfamily.</text>
</comment>
<dbReference type="InterPro" id="IPR013325">
    <property type="entry name" value="RNA_pol_sigma_r2"/>
</dbReference>
<sequence>MQSSELTNEMLLSMLKESDHRAFEEIYRRFWRSLFRQLYAKSGDMELAEELTQKIFVSLWERRADLQIQFLPSYLDAAARFSFINHLKSVIKAERFANVAKSEEESKQQQSSLDALAAKELMAQLYDGLEKLSPKTRQIFVMSRLEYQPIKKIALALHLSEKAVEYHITKSLKSLRIILRDYLAVAILAISVSLTLVFS</sequence>
<reference evidence="7 8" key="1">
    <citation type="submission" date="2018-04" db="EMBL/GenBank/DDBJ databases">
        <title>Sphingobacterium cortibacter sp. nov.</title>
        <authorList>
            <person name="Li Y."/>
        </authorList>
    </citation>
    <scope>NUCLEOTIDE SEQUENCE [LARGE SCALE GENOMIC DNA]</scope>
    <source>
        <strain evidence="7 8">2c-3</strain>
    </source>
</reference>
<dbReference type="Pfam" id="PF08281">
    <property type="entry name" value="Sigma70_r4_2"/>
    <property type="match status" value="1"/>
</dbReference>
<evidence type="ECO:0000313" key="8">
    <source>
        <dbReference type="Proteomes" id="UP000245627"/>
    </source>
</evidence>
<dbReference type="InterPro" id="IPR036388">
    <property type="entry name" value="WH-like_DNA-bd_sf"/>
</dbReference>